<keyword evidence="3" id="KW-1185">Reference proteome</keyword>
<dbReference type="RefSeq" id="WP_425345439.1">
    <property type="nucleotide sequence ID" value="NZ_JBGUBD010000005.1"/>
</dbReference>
<evidence type="ECO:0000256" key="1">
    <source>
        <dbReference type="SAM" id="Phobius"/>
    </source>
</evidence>
<evidence type="ECO:0000313" key="3">
    <source>
        <dbReference type="Proteomes" id="UP001575105"/>
    </source>
</evidence>
<keyword evidence="1" id="KW-0812">Transmembrane</keyword>
<name>A0ABV4U4J1_9BACT</name>
<reference evidence="2 3" key="1">
    <citation type="submission" date="2024-08" db="EMBL/GenBank/DDBJ databases">
        <title>Whole-genome sequencing of halo(alkali)philic microorganisms from hypersaline lakes.</title>
        <authorList>
            <person name="Sorokin D.Y."/>
            <person name="Merkel A.Y."/>
            <person name="Messina E."/>
            <person name="Yakimov M."/>
        </authorList>
    </citation>
    <scope>NUCLEOTIDE SEQUENCE [LARGE SCALE GENOMIC DNA]</scope>
    <source>
        <strain evidence="2 3">AB-hyl4</strain>
    </source>
</reference>
<keyword evidence="1" id="KW-0472">Membrane</keyword>
<keyword evidence="1" id="KW-1133">Transmembrane helix</keyword>
<sequence length="80" mass="8652">MMSDPESNLSYELRQIKDSMRRIEHSLNGNGQPGIKTRLALIEHWIRDARRVVVLVIGSALAAVSSAVVVLVKAAVGGLS</sequence>
<accession>A0ABV4U4J1</accession>
<organism evidence="2 3">
    <name type="scientific">Natronomicrosphaera hydrolytica</name>
    <dbReference type="NCBI Taxonomy" id="3242702"/>
    <lineage>
        <taxon>Bacteria</taxon>
        <taxon>Pseudomonadati</taxon>
        <taxon>Planctomycetota</taxon>
        <taxon>Phycisphaerae</taxon>
        <taxon>Phycisphaerales</taxon>
        <taxon>Phycisphaeraceae</taxon>
        <taxon>Natronomicrosphaera</taxon>
    </lineage>
</organism>
<evidence type="ECO:0000313" key="2">
    <source>
        <dbReference type="EMBL" id="MFA9478513.1"/>
    </source>
</evidence>
<dbReference type="Proteomes" id="UP001575105">
    <property type="component" value="Unassembled WGS sequence"/>
</dbReference>
<protein>
    <submittedName>
        <fullName evidence="2">Uncharacterized protein</fullName>
    </submittedName>
</protein>
<feature type="transmembrane region" description="Helical" evidence="1">
    <location>
        <begin position="52"/>
        <end position="76"/>
    </location>
</feature>
<dbReference type="EMBL" id="JBGUBD010000005">
    <property type="protein sequence ID" value="MFA9478513.1"/>
    <property type="molecule type" value="Genomic_DNA"/>
</dbReference>
<comment type="caution">
    <text evidence="2">The sequence shown here is derived from an EMBL/GenBank/DDBJ whole genome shotgun (WGS) entry which is preliminary data.</text>
</comment>
<proteinExistence type="predicted"/>
<gene>
    <name evidence="2" type="ORF">ACERK3_09415</name>
</gene>